<dbReference type="PANTHER" id="PTHR30354">
    <property type="entry name" value="GNT FAMILY GLUCONATE TRANSPORTER"/>
    <property type="match status" value="1"/>
</dbReference>
<evidence type="ECO:0000256" key="7">
    <source>
        <dbReference type="ARBA" id="ARBA00049663"/>
    </source>
</evidence>
<keyword evidence="3" id="KW-1003">Cell membrane</keyword>
<evidence type="ECO:0000256" key="2">
    <source>
        <dbReference type="ARBA" id="ARBA00022448"/>
    </source>
</evidence>
<dbReference type="NCBIfam" id="TIGR00791">
    <property type="entry name" value="gntP"/>
    <property type="match status" value="1"/>
</dbReference>
<feature type="transmembrane region" description="Helical" evidence="8">
    <location>
        <begin position="265"/>
        <end position="284"/>
    </location>
</feature>
<keyword evidence="2" id="KW-0813">Transport</keyword>
<gene>
    <name evidence="9" type="ORF">LQ567_25025</name>
</gene>
<feature type="transmembrane region" description="Helical" evidence="8">
    <location>
        <begin position="325"/>
        <end position="344"/>
    </location>
</feature>
<feature type="transmembrane region" description="Helical" evidence="8">
    <location>
        <begin position="296"/>
        <end position="313"/>
    </location>
</feature>
<dbReference type="Pfam" id="PF02447">
    <property type="entry name" value="GntP_permease"/>
    <property type="match status" value="1"/>
</dbReference>
<evidence type="ECO:0000256" key="4">
    <source>
        <dbReference type="ARBA" id="ARBA00022692"/>
    </source>
</evidence>
<accession>A0ABS8PYB7</accession>
<dbReference type="PIRSF" id="PIRSF002746">
    <property type="entry name" value="Gluconate_transporter"/>
    <property type="match status" value="1"/>
</dbReference>
<dbReference type="InterPro" id="IPR003474">
    <property type="entry name" value="Glcn_transporter"/>
</dbReference>
<comment type="caution">
    <text evidence="9">The sequence shown here is derived from an EMBL/GenBank/DDBJ whole genome shotgun (WGS) entry which is preliminary data.</text>
</comment>
<keyword evidence="5 8" id="KW-1133">Transmembrane helix</keyword>
<reference evidence="9 10" key="1">
    <citation type="submission" date="2021-11" db="EMBL/GenBank/DDBJ databases">
        <title>Genomic of Niabella pedocola.</title>
        <authorList>
            <person name="Wu T."/>
        </authorList>
    </citation>
    <scope>NUCLEOTIDE SEQUENCE [LARGE SCALE GENOMIC DNA]</scope>
    <source>
        <strain evidence="9 10">JCM 31011</strain>
    </source>
</reference>
<feature type="transmembrane region" description="Helical" evidence="8">
    <location>
        <begin position="422"/>
        <end position="438"/>
    </location>
</feature>
<keyword evidence="10" id="KW-1185">Reference proteome</keyword>
<dbReference type="RefSeq" id="WP_231008661.1">
    <property type="nucleotide sequence ID" value="NZ_JAJNEC010000008.1"/>
</dbReference>
<name>A0ABS8PYB7_9BACT</name>
<feature type="transmembrane region" description="Helical" evidence="8">
    <location>
        <begin position="99"/>
        <end position="129"/>
    </location>
</feature>
<evidence type="ECO:0000256" key="5">
    <source>
        <dbReference type="ARBA" id="ARBA00022989"/>
    </source>
</evidence>
<organism evidence="9 10">
    <name type="scientific">Niabella pedocola</name>
    <dbReference type="NCBI Taxonomy" id="1752077"/>
    <lineage>
        <taxon>Bacteria</taxon>
        <taxon>Pseudomonadati</taxon>
        <taxon>Bacteroidota</taxon>
        <taxon>Chitinophagia</taxon>
        <taxon>Chitinophagales</taxon>
        <taxon>Chitinophagaceae</taxon>
        <taxon>Niabella</taxon>
    </lineage>
</organism>
<evidence type="ECO:0000256" key="6">
    <source>
        <dbReference type="ARBA" id="ARBA00023136"/>
    </source>
</evidence>
<feature type="transmembrane region" description="Helical" evidence="8">
    <location>
        <begin position="135"/>
        <end position="154"/>
    </location>
</feature>
<comment type="subcellular location">
    <subcellularLocation>
        <location evidence="1">Cell membrane</location>
        <topology evidence="1">Multi-pass membrane protein</topology>
    </subcellularLocation>
</comment>
<keyword evidence="4 8" id="KW-0812">Transmembrane</keyword>
<sequence>MALLILTLGIVLLLLLITVVKLNAFIALTVVTLFIALGNGMAPPQVITAISKGIGDTLGSLILVLGMGVLLGALLTETGATQRICNGLIRVFGPARAKVALAVTGFAVGLALFYNAGFIVLIPLVFVVARQTGLPLAYLAIAMAAPLSITHGFLPPHPGPTAIAILFKADMGKTLLYGLCIALPTLLLAGIFFPERIRKITAAPPPGIFGSEEMVASSLPGFGISLFTALIPVLLMAASAVSAALEKQQTGAFFRVLQFMGDPGMAMLIAVICALFFLGVFRGVSIKLLMDRTSGSLNAIATIVLVIAAGGALKEVLIQSKTADAITLFFLKTSLAPLFLGWLVATLIRIAVGSATVAALTAAGIVQPLIASMHVKPELMVLAIGAGSLMCSHVNDTGFWMFKEYLGLSIGDTFKTWTVMESIIGIAGLIGVLLLNVLV</sequence>
<evidence type="ECO:0000256" key="1">
    <source>
        <dbReference type="ARBA" id="ARBA00004651"/>
    </source>
</evidence>
<keyword evidence="6 8" id="KW-0472">Membrane</keyword>
<feature type="transmembrane region" description="Helical" evidence="8">
    <location>
        <begin position="175"/>
        <end position="193"/>
    </location>
</feature>
<feature type="transmembrane region" description="Helical" evidence="8">
    <location>
        <begin position="57"/>
        <end position="78"/>
    </location>
</feature>
<feature type="transmembrane region" description="Helical" evidence="8">
    <location>
        <begin position="350"/>
        <end position="372"/>
    </location>
</feature>
<comment type="similarity">
    <text evidence="7">Belongs to the GntP permease family.</text>
</comment>
<proteinExistence type="inferred from homology"/>
<evidence type="ECO:0000256" key="3">
    <source>
        <dbReference type="ARBA" id="ARBA00022475"/>
    </source>
</evidence>
<dbReference type="Proteomes" id="UP001199816">
    <property type="component" value="Unassembled WGS sequence"/>
</dbReference>
<feature type="transmembrane region" description="Helical" evidence="8">
    <location>
        <begin position="222"/>
        <end position="245"/>
    </location>
</feature>
<dbReference type="PANTHER" id="PTHR30354:SF22">
    <property type="entry name" value="HIGH-AFFINITY GLUCONATE TRANSPORTER"/>
    <property type="match status" value="1"/>
</dbReference>
<evidence type="ECO:0000313" key="9">
    <source>
        <dbReference type="EMBL" id="MCD2426071.1"/>
    </source>
</evidence>
<feature type="transmembrane region" description="Helical" evidence="8">
    <location>
        <begin position="12"/>
        <end position="37"/>
    </location>
</feature>
<dbReference type="EMBL" id="JAJNEC010000008">
    <property type="protein sequence ID" value="MCD2426071.1"/>
    <property type="molecule type" value="Genomic_DNA"/>
</dbReference>
<evidence type="ECO:0000313" key="10">
    <source>
        <dbReference type="Proteomes" id="UP001199816"/>
    </source>
</evidence>
<evidence type="ECO:0000256" key="8">
    <source>
        <dbReference type="SAM" id="Phobius"/>
    </source>
</evidence>
<protein>
    <submittedName>
        <fullName evidence="9">Gluconate:H+ symporter</fullName>
    </submittedName>
</protein>